<evidence type="ECO:0000256" key="1">
    <source>
        <dbReference type="SAM" id="MobiDB-lite"/>
    </source>
</evidence>
<comment type="caution">
    <text evidence="2">The sequence shown here is derived from an EMBL/GenBank/DDBJ whole genome shotgun (WGS) entry which is preliminary data.</text>
</comment>
<protein>
    <recommendedName>
        <fullName evidence="4">Phasin domain-containing protein</fullName>
    </recommendedName>
</protein>
<evidence type="ECO:0008006" key="4">
    <source>
        <dbReference type="Google" id="ProtNLM"/>
    </source>
</evidence>
<organism evidence="2 3">
    <name type="scientific">Bradyrhizobium zhanjiangense</name>
    <dbReference type="NCBI Taxonomy" id="1325107"/>
    <lineage>
        <taxon>Bacteria</taxon>
        <taxon>Pseudomonadati</taxon>
        <taxon>Pseudomonadota</taxon>
        <taxon>Alphaproteobacteria</taxon>
        <taxon>Hyphomicrobiales</taxon>
        <taxon>Nitrobacteraceae</taxon>
        <taxon>Bradyrhizobium</taxon>
    </lineage>
</organism>
<evidence type="ECO:0000313" key="3">
    <source>
        <dbReference type="Proteomes" id="UP000289946"/>
    </source>
</evidence>
<sequence length="130" mass="14609">MNGIDRSDFNQAEEREMGERDQARIAAREPVTVVQETLAASDLPFDQKAHDLLIRGIDQVATDWVHELEHTRENSKRVEQMVLERATKVKADITALYLLGSAALAEARRGDDINERLAAELDKLAEERAA</sequence>
<reference evidence="2 3" key="1">
    <citation type="submission" date="2018-10" db="EMBL/GenBank/DDBJ databases">
        <title>Bradyrhizobium sp. nov., isolated from effective nodules of peanut in China.</title>
        <authorList>
            <person name="Li Y."/>
        </authorList>
    </citation>
    <scope>NUCLEOTIDE SEQUENCE [LARGE SCALE GENOMIC DNA]</scope>
    <source>
        <strain evidence="2 3">CCBAU 51781</strain>
    </source>
</reference>
<dbReference type="EMBL" id="RDRA01000014">
    <property type="protein sequence ID" value="RXG91552.1"/>
    <property type="molecule type" value="Genomic_DNA"/>
</dbReference>
<keyword evidence="3" id="KW-1185">Reference proteome</keyword>
<dbReference type="Proteomes" id="UP000289946">
    <property type="component" value="Unassembled WGS sequence"/>
</dbReference>
<name>A0ABY0DFP3_9BRAD</name>
<evidence type="ECO:0000313" key="2">
    <source>
        <dbReference type="EMBL" id="RXG91552.1"/>
    </source>
</evidence>
<gene>
    <name evidence="2" type="ORF">EAS62_24030</name>
</gene>
<proteinExistence type="predicted"/>
<feature type="region of interest" description="Disordered" evidence="1">
    <location>
        <begin position="1"/>
        <end position="23"/>
    </location>
</feature>
<accession>A0ABY0DFP3</accession>